<dbReference type="AlphaFoldDB" id="A0A3B5K7Y6"/>
<keyword evidence="3" id="KW-0472">Membrane</keyword>
<proteinExistence type="inferred from homology"/>
<reference evidence="7" key="3">
    <citation type="submission" date="2025-09" db="UniProtKB">
        <authorList>
            <consortium name="Ensembl"/>
        </authorList>
    </citation>
    <scope>IDENTIFICATION</scope>
</reference>
<dbReference type="GO" id="GO:0016020">
    <property type="term" value="C:membrane"/>
    <property type="evidence" value="ECO:0007669"/>
    <property type="project" value="UniProtKB-SubCell"/>
</dbReference>
<keyword evidence="4 5" id="KW-0449">Lipoprotein</keyword>
<dbReference type="Pfam" id="PF02991">
    <property type="entry name" value="ATG8"/>
    <property type="match status" value="1"/>
</dbReference>
<feature type="lipid moiety-binding region" description="Phosphatidylserine amidated glycine; alternate" evidence="5">
    <location>
        <position position="176"/>
    </location>
</feature>
<reference evidence="7" key="2">
    <citation type="submission" date="2025-08" db="UniProtKB">
        <authorList>
            <consortium name="Ensembl"/>
        </authorList>
    </citation>
    <scope>IDENTIFICATION</scope>
</reference>
<organism evidence="7 8">
    <name type="scientific">Takifugu rubripes</name>
    <name type="common">Japanese pufferfish</name>
    <name type="synonym">Fugu rubripes</name>
    <dbReference type="NCBI Taxonomy" id="31033"/>
    <lineage>
        <taxon>Eukaryota</taxon>
        <taxon>Metazoa</taxon>
        <taxon>Chordata</taxon>
        <taxon>Craniata</taxon>
        <taxon>Vertebrata</taxon>
        <taxon>Euteleostomi</taxon>
        <taxon>Actinopterygii</taxon>
        <taxon>Neopterygii</taxon>
        <taxon>Teleostei</taxon>
        <taxon>Neoteleostei</taxon>
        <taxon>Acanthomorphata</taxon>
        <taxon>Eupercaria</taxon>
        <taxon>Tetraodontiformes</taxon>
        <taxon>Tetradontoidea</taxon>
        <taxon>Tetraodontidae</taxon>
        <taxon>Takifugu</taxon>
    </lineage>
</organism>
<dbReference type="InParanoid" id="A0A3B5K7Y6"/>
<gene>
    <name evidence="7" type="primary">LOC101076890</name>
</gene>
<accession>A0A3B5K7Y6</accession>
<evidence type="ECO:0000256" key="6">
    <source>
        <dbReference type="RuleBase" id="RU004384"/>
    </source>
</evidence>
<dbReference type="Ensembl" id="ENSTRUT00000055390.2">
    <property type="protein sequence ID" value="ENSTRUP00000052026.2"/>
    <property type="gene ID" value="ENSTRUG00000022747.2"/>
</dbReference>
<dbReference type="SUPFAM" id="SSF54236">
    <property type="entry name" value="Ubiquitin-like"/>
    <property type="match status" value="1"/>
</dbReference>
<dbReference type="Gene3D" id="3.10.20.90">
    <property type="entry name" value="Phosphatidylinositol 3-kinase Catalytic Subunit, Chain A, domain 1"/>
    <property type="match status" value="1"/>
</dbReference>
<evidence type="ECO:0000256" key="4">
    <source>
        <dbReference type="ARBA" id="ARBA00023288"/>
    </source>
</evidence>
<dbReference type="InterPro" id="IPR029071">
    <property type="entry name" value="Ubiquitin-like_domsf"/>
</dbReference>
<evidence type="ECO:0000256" key="1">
    <source>
        <dbReference type="ARBA" id="ARBA00004370"/>
    </source>
</evidence>
<evidence type="ECO:0000256" key="2">
    <source>
        <dbReference type="ARBA" id="ARBA00007293"/>
    </source>
</evidence>
<evidence type="ECO:0000256" key="5">
    <source>
        <dbReference type="PIRSR" id="PIRSR604241-50"/>
    </source>
</evidence>
<protein>
    <submittedName>
        <fullName evidence="7">Uncharacterized protein</fullName>
    </submittedName>
</protein>
<comment type="subcellular location">
    <subcellularLocation>
        <location evidence="1">Membrane</location>
    </subcellularLocation>
</comment>
<evidence type="ECO:0000313" key="7">
    <source>
        <dbReference type="Ensembl" id="ENSTRUP00000052026.2"/>
    </source>
</evidence>
<evidence type="ECO:0000256" key="3">
    <source>
        <dbReference type="ARBA" id="ARBA00023136"/>
    </source>
</evidence>
<keyword evidence="8" id="KW-1185">Reference proteome</keyword>
<dbReference type="Proteomes" id="UP000005226">
    <property type="component" value="Chromosome 13"/>
</dbReference>
<reference evidence="7 8" key="1">
    <citation type="journal article" date="2011" name="Genome Biol. Evol.">
        <title>Integration of the genetic map and genome assembly of fugu facilitates insights into distinct features of genome evolution in teleosts and mammals.</title>
        <authorList>
            <person name="Kai W."/>
            <person name="Kikuchi K."/>
            <person name="Tohari S."/>
            <person name="Chew A.K."/>
            <person name="Tay A."/>
            <person name="Fujiwara A."/>
            <person name="Hosoya S."/>
            <person name="Suetake H."/>
            <person name="Naruse K."/>
            <person name="Brenner S."/>
            <person name="Suzuki Y."/>
            <person name="Venkatesh B."/>
        </authorList>
    </citation>
    <scope>NUCLEOTIDE SEQUENCE [LARGE SCALE GENOMIC DNA]</scope>
</reference>
<dbReference type="InterPro" id="IPR004241">
    <property type="entry name" value="Atg8-like"/>
</dbReference>
<keyword evidence="6" id="KW-0072">Autophagy</keyword>
<dbReference type="GO" id="GO:0006914">
    <property type="term" value="P:autophagy"/>
    <property type="evidence" value="ECO:0007669"/>
    <property type="project" value="UniProtKB-KW"/>
</dbReference>
<dbReference type="OMA" id="CTRERRQ"/>
<dbReference type="CDD" id="cd17163">
    <property type="entry name" value="Ubl_ATG8_GABARAPL2"/>
    <property type="match status" value="1"/>
</dbReference>
<sequence length="186" mass="21299">MRSLKGRGLLGPKASDCSLSLLTFLGWFMASGLKKTSQLNTTILHTLKASYLSHRPDTENMKLKFKEEHYLENRCMRSTEIRNKYPDRVPVTLEKVPRSNIMDVDRREYLLPTDLTVAQFMYIIRKRISLPSEAPMFLFVDQVLPTTSATMGALYEESKDEDGFLYVAYSGENTFGFQKGPIQTQP</sequence>
<comment type="similarity">
    <text evidence="2 6">Belongs to the ATG8 family.</text>
</comment>
<evidence type="ECO:0000313" key="8">
    <source>
        <dbReference type="Proteomes" id="UP000005226"/>
    </source>
</evidence>
<dbReference type="STRING" id="31033.ENSTRUP00000052026"/>
<name>A0A3B5K7Y6_TAKRU</name>
<dbReference type="PANTHER" id="PTHR10969">
    <property type="entry name" value="MICROTUBULE-ASSOCIATED PROTEINS 1A/1B LIGHT CHAIN 3-RELATED"/>
    <property type="match status" value="1"/>
</dbReference>
<dbReference type="GeneTree" id="ENSGT00940000155010"/>